<comment type="caution">
    <text evidence="2">The sequence shown here is derived from an EMBL/GenBank/DDBJ whole genome shotgun (WGS) entry which is preliminary data.</text>
</comment>
<gene>
    <name evidence="2" type="ORF">DFL_006573</name>
</gene>
<reference evidence="2 3" key="1">
    <citation type="submission" date="2019-01" db="EMBL/GenBank/DDBJ databases">
        <title>Intercellular communication is required for trap formation in the nematode-trapping fungus Duddingtonia flagrans.</title>
        <authorList>
            <person name="Youssar L."/>
            <person name="Wernet V."/>
            <person name="Hensel N."/>
            <person name="Hildebrandt H.-G."/>
            <person name="Fischer R."/>
        </authorList>
    </citation>
    <scope>NUCLEOTIDE SEQUENCE [LARGE SCALE GENOMIC DNA]</scope>
    <source>
        <strain evidence="2 3">CBS H-5679</strain>
    </source>
</reference>
<name>A0A436ZT91_ARTFL</name>
<proteinExistence type="predicted"/>
<accession>A0A436ZT91</accession>
<protein>
    <submittedName>
        <fullName evidence="2">Uncharacterized protein</fullName>
    </submittedName>
</protein>
<dbReference type="Proteomes" id="UP000283090">
    <property type="component" value="Unassembled WGS sequence"/>
</dbReference>
<evidence type="ECO:0000256" key="1">
    <source>
        <dbReference type="SAM" id="SignalP"/>
    </source>
</evidence>
<dbReference type="GeneID" id="93588884"/>
<keyword evidence="3" id="KW-1185">Reference proteome</keyword>
<keyword evidence="1" id="KW-0732">Signal</keyword>
<organism evidence="2 3">
    <name type="scientific">Arthrobotrys flagrans</name>
    <name type="common">Nematode-trapping fungus</name>
    <name type="synonym">Trichothecium flagrans</name>
    <dbReference type="NCBI Taxonomy" id="97331"/>
    <lineage>
        <taxon>Eukaryota</taxon>
        <taxon>Fungi</taxon>
        <taxon>Dikarya</taxon>
        <taxon>Ascomycota</taxon>
        <taxon>Pezizomycotina</taxon>
        <taxon>Orbiliomycetes</taxon>
        <taxon>Orbiliales</taxon>
        <taxon>Orbiliaceae</taxon>
        <taxon>Arthrobotrys</taxon>
    </lineage>
</organism>
<sequence>MKFLWETTALLSFANAALAIAVPVSPPQEWVTNMVAVGDALCFTAYTVTHTTTIAPVMTTYTETVPKPIHVDCGDCQLVTEQVTTTIGKLPPGRKVKWVTANGAKTIDAPMCRPSGCTTKMWVTVTTTIAPTVTVPGKTATVGKQVGCGTCKLKLQTMTMRISKVGYAPKSGQDVKTVTAKNSTKTTYTPLCAATLESKPEPEKERS</sequence>
<dbReference type="EMBL" id="SAEB01000009">
    <property type="protein sequence ID" value="RVD82139.1"/>
    <property type="molecule type" value="Genomic_DNA"/>
</dbReference>
<feature type="signal peptide" evidence="1">
    <location>
        <begin position="1"/>
        <end position="19"/>
    </location>
</feature>
<evidence type="ECO:0000313" key="2">
    <source>
        <dbReference type="EMBL" id="RVD82139.1"/>
    </source>
</evidence>
<dbReference type="VEuPathDB" id="FungiDB:DFL_006573"/>
<evidence type="ECO:0000313" key="3">
    <source>
        <dbReference type="Proteomes" id="UP000283090"/>
    </source>
</evidence>
<dbReference type="AlphaFoldDB" id="A0A436ZT91"/>
<dbReference type="RefSeq" id="XP_067487683.1">
    <property type="nucleotide sequence ID" value="XM_067636024.1"/>
</dbReference>
<feature type="chain" id="PRO_5019510198" evidence="1">
    <location>
        <begin position="20"/>
        <end position="207"/>
    </location>
</feature>